<feature type="transmembrane region" description="Helical" evidence="8">
    <location>
        <begin position="149"/>
        <end position="171"/>
    </location>
</feature>
<feature type="region of interest" description="Disordered" evidence="7">
    <location>
        <begin position="459"/>
        <end position="514"/>
    </location>
</feature>
<dbReference type="InterPro" id="IPR011701">
    <property type="entry name" value="MFS"/>
</dbReference>
<dbReference type="InterPro" id="IPR018456">
    <property type="entry name" value="PTR2_symporter_CS"/>
</dbReference>
<feature type="transmembrane region" description="Helical" evidence="8">
    <location>
        <begin position="251"/>
        <end position="277"/>
    </location>
</feature>
<dbReference type="PANTHER" id="PTHR23517:SF3">
    <property type="entry name" value="INTEGRAL MEMBRANE TRANSPORT PROTEIN"/>
    <property type="match status" value="1"/>
</dbReference>
<evidence type="ECO:0000256" key="2">
    <source>
        <dbReference type="ARBA" id="ARBA00022448"/>
    </source>
</evidence>
<evidence type="ECO:0000313" key="9">
    <source>
        <dbReference type="EMBL" id="CEM50793.1"/>
    </source>
</evidence>
<evidence type="ECO:0000256" key="3">
    <source>
        <dbReference type="ARBA" id="ARBA00022475"/>
    </source>
</evidence>
<gene>
    <name evidence="9" type="ORF">Cvel_1666</name>
</gene>
<feature type="transmembrane region" description="Helical" evidence="8">
    <location>
        <begin position="92"/>
        <end position="110"/>
    </location>
</feature>
<evidence type="ECO:0000256" key="4">
    <source>
        <dbReference type="ARBA" id="ARBA00022692"/>
    </source>
</evidence>
<keyword evidence="6 8" id="KW-0472">Membrane</keyword>
<dbReference type="PhylomeDB" id="A0A0G4I1P9"/>
<reference evidence="9" key="1">
    <citation type="submission" date="2014-11" db="EMBL/GenBank/DDBJ databases">
        <authorList>
            <person name="Otto D Thomas"/>
            <person name="Naeem Raeece"/>
        </authorList>
    </citation>
    <scope>NUCLEOTIDE SEQUENCE</scope>
</reference>
<dbReference type="GO" id="GO:0006857">
    <property type="term" value="P:oligopeptide transport"/>
    <property type="evidence" value="ECO:0007669"/>
    <property type="project" value="InterPro"/>
</dbReference>
<sequence>MPPSLQRRDTSVFDSFPWPDGPREISLFFVIALLDSYAGFTLDYIFVKFLEDTEHLSDFSTGWYFSVFGVAVLLFGFILAPWIDGLGVRQSLLLAAAVSSVGYLTLATVIHEAFFYTTLLLLIPIGQAVGTAARLIAVKRYTSDANRTFVFALYYVVVNIGSLLASVAVHLSKVNRHQLSSTGLPGGCNQFYREILLFSSLCELVMFPLAWTLREVKVGDADGKIYPFEPKAADVTGTFARIIGSPGYGRFLLLAGVFSLGVGATMRHLGSTFVIFYTRAFGSRAPYELIMAINPSILIFWTPLIGLYESRFHVSLYPAMLVGSLLSALCPLPLLIYPSMQASVVMFVIFTLGEGVWSPRLKEYSMVAPPEGHEAIYAAVDAAPKYVARFAAGGTSAILTTWLLPPDGQQRPRLLWLFILLGGLITPLVVFLLRSQLLSPKQAQPTFTPGHSQQMLLEGEGEEDPLGEGEEEEGECSPDRRKSHGGSLTAEGDGERMVERGVGSSPGVYGTGGT</sequence>
<dbReference type="PROSITE" id="PS01023">
    <property type="entry name" value="PTR2_2"/>
    <property type="match status" value="1"/>
</dbReference>
<feature type="transmembrane region" description="Helical" evidence="8">
    <location>
        <begin position="340"/>
        <end position="357"/>
    </location>
</feature>
<dbReference type="InterPro" id="IPR036259">
    <property type="entry name" value="MFS_trans_sf"/>
</dbReference>
<accession>A0A0G4I1P9</accession>
<dbReference type="GO" id="GO:0005886">
    <property type="term" value="C:plasma membrane"/>
    <property type="evidence" value="ECO:0007669"/>
    <property type="project" value="UniProtKB-SubCell"/>
</dbReference>
<dbReference type="InterPro" id="IPR050171">
    <property type="entry name" value="MFS_Transporters"/>
</dbReference>
<proteinExistence type="predicted"/>
<feature type="transmembrane region" description="Helical" evidence="8">
    <location>
        <begin position="315"/>
        <end position="334"/>
    </location>
</feature>
<feature type="transmembrane region" description="Helical" evidence="8">
    <location>
        <begin position="415"/>
        <end position="433"/>
    </location>
</feature>
<dbReference type="Gene3D" id="1.20.1250.20">
    <property type="entry name" value="MFS general substrate transporter like domains"/>
    <property type="match status" value="1"/>
</dbReference>
<feature type="transmembrane region" description="Helical" evidence="8">
    <location>
        <begin position="191"/>
        <end position="211"/>
    </location>
</feature>
<feature type="transmembrane region" description="Helical" evidence="8">
    <location>
        <begin position="386"/>
        <end position="403"/>
    </location>
</feature>
<dbReference type="Pfam" id="PF07690">
    <property type="entry name" value="MFS_1"/>
    <property type="match status" value="1"/>
</dbReference>
<keyword evidence="4 8" id="KW-0812">Transmembrane</keyword>
<organism evidence="9">
    <name type="scientific">Chromera velia CCMP2878</name>
    <dbReference type="NCBI Taxonomy" id="1169474"/>
    <lineage>
        <taxon>Eukaryota</taxon>
        <taxon>Sar</taxon>
        <taxon>Alveolata</taxon>
        <taxon>Colpodellida</taxon>
        <taxon>Chromeraceae</taxon>
        <taxon>Chromera</taxon>
    </lineage>
</organism>
<feature type="transmembrane region" description="Helical" evidence="8">
    <location>
        <begin position="289"/>
        <end position="308"/>
    </location>
</feature>
<evidence type="ECO:0008006" key="10">
    <source>
        <dbReference type="Google" id="ProtNLM"/>
    </source>
</evidence>
<keyword evidence="2" id="KW-0813">Transport</keyword>
<evidence type="ECO:0000256" key="7">
    <source>
        <dbReference type="SAM" id="MobiDB-lite"/>
    </source>
</evidence>
<evidence type="ECO:0000256" key="8">
    <source>
        <dbReference type="SAM" id="Phobius"/>
    </source>
</evidence>
<feature type="transmembrane region" description="Helical" evidence="8">
    <location>
        <begin position="25"/>
        <end position="47"/>
    </location>
</feature>
<dbReference type="GO" id="GO:0022857">
    <property type="term" value="F:transmembrane transporter activity"/>
    <property type="evidence" value="ECO:0007669"/>
    <property type="project" value="InterPro"/>
</dbReference>
<dbReference type="VEuPathDB" id="CryptoDB:Cvel_1666"/>
<dbReference type="SUPFAM" id="SSF103473">
    <property type="entry name" value="MFS general substrate transporter"/>
    <property type="match status" value="1"/>
</dbReference>
<evidence type="ECO:0000256" key="1">
    <source>
        <dbReference type="ARBA" id="ARBA00004651"/>
    </source>
</evidence>
<dbReference type="PANTHER" id="PTHR23517">
    <property type="entry name" value="RESISTANCE PROTEIN MDTM, PUTATIVE-RELATED-RELATED"/>
    <property type="match status" value="1"/>
</dbReference>
<keyword evidence="3" id="KW-1003">Cell membrane</keyword>
<protein>
    <recommendedName>
        <fullName evidence="10">Major facilitator superfamily (MFS) profile domain-containing protein</fullName>
    </recommendedName>
</protein>
<name>A0A0G4I1P9_9ALVE</name>
<evidence type="ECO:0000256" key="6">
    <source>
        <dbReference type="ARBA" id="ARBA00023136"/>
    </source>
</evidence>
<comment type="subcellular location">
    <subcellularLocation>
        <location evidence="1">Cell membrane</location>
        <topology evidence="1">Multi-pass membrane protein</topology>
    </subcellularLocation>
</comment>
<dbReference type="EMBL" id="CDMZ01004756">
    <property type="protein sequence ID" value="CEM50793.1"/>
    <property type="molecule type" value="Genomic_DNA"/>
</dbReference>
<feature type="transmembrane region" description="Helical" evidence="8">
    <location>
        <begin position="116"/>
        <end position="137"/>
    </location>
</feature>
<feature type="transmembrane region" description="Helical" evidence="8">
    <location>
        <begin position="62"/>
        <end position="80"/>
    </location>
</feature>
<feature type="compositionally biased region" description="Acidic residues" evidence="7">
    <location>
        <begin position="459"/>
        <end position="476"/>
    </location>
</feature>
<evidence type="ECO:0000256" key="5">
    <source>
        <dbReference type="ARBA" id="ARBA00022989"/>
    </source>
</evidence>
<keyword evidence="5 8" id="KW-1133">Transmembrane helix</keyword>
<dbReference type="AlphaFoldDB" id="A0A0G4I1P9"/>